<feature type="signal peptide" evidence="7">
    <location>
        <begin position="1"/>
        <end position="21"/>
    </location>
</feature>
<dbReference type="InterPro" id="IPR051136">
    <property type="entry name" value="Intracellular_Lectin-GPT"/>
</dbReference>
<dbReference type="Pfam" id="PF03388">
    <property type="entry name" value="Lectin_leg-like"/>
    <property type="match status" value="1"/>
</dbReference>
<evidence type="ECO:0000259" key="8">
    <source>
        <dbReference type="PROSITE" id="PS51328"/>
    </source>
</evidence>
<evidence type="ECO:0000256" key="6">
    <source>
        <dbReference type="SAM" id="Phobius"/>
    </source>
</evidence>
<dbReference type="PANTHER" id="PTHR12223:SF45">
    <property type="entry name" value="RE50040P"/>
    <property type="match status" value="1"/>
</dbReference>
<sequence length="308" mass="34456">MVRIRLASCLITAATAWLVSSQTSETPQDDGNKVYLSSHSLHMPYIDEEMRSNYFEFGGDTVINTYKGIRLTPDLPSRAGWLWSKHALPTNSWEVEFEFKISGSGTNIFGDGFAFWATTNDPENGPVFGSVNNFDGLGIFFDTYANSKVSHNFPYVMAMIGDGKTPYDNDKDGSNTEAAGCEAEIRDRSFPTKALVTYFRGEYLELKLQWEAEDKWTPCFLIDKVTLPSLIFLGFSAHTGEISDAHEIISISSHSVKKKKVAQPMYTAKPAHRNDSSSGWLWKLLALGGVGGVIYYLYKNNNQNSKRF</sequence>
<comment type="subcellular location">
    <subcellularLocation>
        <location evidence="1">Membrane</location>
        <topology evidence="1">Single-pass type I membrane protein</topology>
    </subcellularLocation>
</comment>
<feature type="domain" description="L-type lectin-like" evidence="8">
    <location>
        <begin position="33"/>
        <end position="256"/>
    </location>
</feature>
<dbReference type="InterPro" id="IPR005052">
    <property type="entry name" value="Lectin_leg"/>
</dbReference>
<dbReference type="SUPFAM" id="SSF49899">
    <property type="entry name" value="Concanavalin A-like lectins/glucanases"/>
    <property type="match status" value="1"/>
</dbReference>
<protein>
    <recommendedName>
        <fullName evidence="8">L-type lectin-like domain-containing protein</fullName>
    </recommendedName>
</protein>
<evidence type="ECO:0000256" key="2">
    <source>
        <dbReference type="ARBA" id="ARBA00022692"/>
    </source>
</evidence>
<evidence type="ECO:0000256" key="5">
    <source>
        <dbReference type="ARBA" id="ARBA00023136"/>
    </source>
</evidence>
<keyword evidence="4 6" id="KW-1133">Transmembrane helix</keyword>
<dbReference type="InterPro" id="IPR013320">
    <property type="entry name" value="ConA-like_dom_sf"/>
</dbReference>
<evidence type="ECO:0000256" key="3">
    <source>
        <dbReference type="ARBA" id="ARBA00022729"/>
    </source>
</evidence>
<proteinExistence type="predicted"/>
<dbReference type="Proteomes" id="UP001479436">
    <property type="component" value="Unassembled WGS sequence"/>
</dbReference>
<organism evidence="9 10">
    <name type="scientific">Basidiobolus ranarum</name>
    <dbReference type="NCBI Taxonomy" id="34480"/>
    <lineage>
        <taxon>Eukaryota</taxon>
        <taxon>Fungi</taxon>
        <taxon>Fungi incertae sedis</taxon>
        <taxon>Zoopagomycota</taxon>
        <taxon>Entomophthoromycotina</taxon>
        <taxon>Basidiobolomycetes</taxon>
        <taxon>Basidiobolales</taxon>
        <taxon>Basidiobolaceae</taxon>
        <taxon>Basidiobolus</taxon>
    </lineage>
</organism>
<evidence type="ECO:0000256" key="7">
    <source>
        <dbReference type="SAM" id="SignalP"/>
    </source>
</evidence>
<dbReference type="EMBL" id="JASJQH010000340">
    <property type="protein sequence ID" value="KAK9764936.1"/>
    <property type="molecule type" value="Genomic_DNA"/>
</dbReference>
<comment type="caution">
    <text evidence="9">The sequence shown here is derived from an EMBL/GenBank/DDBJ whole genome shotgun (WGS) entry which is preliminary data.</text>
</comment>
<accession>A0ABR2WU47</accession>
<dbReference type="PANTHER" id="PTHR12223">
    <property type="entry name" value="VESICULAR MANNOSE-BINDING LECTIN"/>
    <property type="match status" value="1"/>
</dbReference>
<keyword evidence="10" id="KW-1185">Reference proteome</keyword>
<evidence type="ECO:0000313" key="9">
    <source>
        <dbReference type="EMBL" id="KAK9764936.1"/>
    </source>
</evidence>
<feature type="chain" id="PRO_5046027751" description="L-type lectin-like domain-containing protein" evidence="7">
    <location>
        <begin position="22"/>
        <end position="308"/>
    </location>
</feature>
<gene>
    <name evidence="9" type="ORF">K7432_007128</name>
</gene>
<evidence type="ECO:0000256" key="1">
    <source>
        <dbReference type="ARBA" id="ARBA00004479"/>
    </source>
</evidence>
<feature type="transmembrane region" description="Helical" evidence="6">
    <location>
        <begin position="280"/>
        <end position="298"/>
    </location>
</feature>
<keyword evidence="3 7" id="KW-0732">Signal</keyword>
<dbReference type="PROSITE" id="PS51328">
    <property type="entry name" value="L_LECTIN_LIKE"/>
    <property type="match status" value="1"/>
</dbReference>
<keyword evidence="2 6" id="KW-0812">Transmembrane</keyword>
<reference evidence="9 10" key="1">
    <citation type="submission" date="2023-04" db="EMBL/GenBank/DDBJ databases">
        <title>Genome of Basidiobolus ranarum AG-B5.</title>
        <authorList>
            <person name="Stajich J.E."/>
            <person name="Carter-House D."/>
            <person name="Gryganskyi A."/>
        </authorList>
    </citation>
    <scope>NUCLEOTIDE SEQUENCE [LARGE SCALE GENOMIC DNA]</scope>
    <source>
        <strain evidence="9 10">AG-B5</strain>
    </source>
</reference>
<evidence type="ECO:0000313" key="10">
    <source>
        <dbReference type="Proteomes" id="UP001479436"/>
    </source>
</evidence>
<dbReference type="Gene3D" id="2.60.120.200">
    <property type="match status" value="1"/>
</dbReference>
<name>A0ABR2WU47_9FUNG</name>
<evidence type="ECO:0000256" key="4">
    <source>
        <dbReference type="ARBA" id="ARBA00022989"/>
    </source>
</evidence>
<keyword evidence="5 6" id="KW-0472">Membrane</keyword>